<reference evidence="2" key="1">
    <citation type="submission" date="2011-05" db="EMBL/GenBank/DDBJ databases">
        <title>Complete sequence of Desulfotomaculum kuznetsovii DSM 6115.</title>
        <authorList>
            <person name="Lucas S."/>
            <person name="Han J."/>
            <person name="Lapidus A."/>
            <person name="Cheng J.-F."/>
            <person name="Goodwin L."/>
            <person name="Pitluck S."/>
            <person name="Peters L."/>
            <person name="Mikhailova N."/>
            <person name="Lu M."/>
            <person name="Saunders E."/>
            <person name="Han C."/>
            <person name="Tapia R."/>
            <person name="Land M."/>
            <person name="Hauser L."/>
            <person name="Kyrpides N."/>
            <person name="Ivanova N."/>
            <person name="Pagani I."/>
            <person name="Nazina T."/>
            <person name="Ivanova A."/>
            <person name="Parshina S."/>
            <person name="Kuever J."/>
            <person name="Muyzer G."/>
            <person name="Plugge C."/>
            <person name="Stams A."/>
            <person name="Woyke T."/>
        </authorList>
    </citation>
    <scope>NUCLEOTIDE SEQUENCE [LARGE SCALE GENOMIC DNA]</scope>
    <source>
        <strain evidence="2">DSM 6115 / VKM B-1805 / 17</strain>
    </source>
</reference>
<protein>
    <submittedName>
        <fullName evidence="1">Regulatory protein DeoR</fullName>
    </submittedName>
</protein>
<keyword evidence="2" id="KW-1185">Reference proteome</keyword>
<dbReference type="GO" id="GO:0008270">
    <property type="term" value="F:zinc ion binding"/>
    <property type="evidence" value="ECO:0007669"/>
    <property type="project" value="InterPro"/>
</dbReference>
<dbReference type="InterPro" id="IPR036977">
    <property type="entry name" value="DNA_primase_Znf_CHC2"/>
</dbReference>
<dbReference type="EMBL" id="CP002770">
    <property type="protein sequence ID" value="AEG16244.1"/>
    <property type="molecule type" value="Genomic_DNA"/>
</dbReference>
<dbReference type="RefSeq" id="WP_013823755.1">
    <property type="nucleotide sequence ID" value="NC_015573.1"/>
</dbReference>
<name>A0AAU8PBS2_DESK7</name>
<accession>A0AAU8PBS2</accession>
<dbReference type="GO" id="GO:0003677">
    <property type="term" value="F:DNA binding"/>
    <property type="evidence" value="ECO:0007669"/>
    <property type="project" value="InterPro"/>
</dbReference>
<gene>
    <name evidence="1" type="ordered locus">Desku_2725</name>
</gene>
<dbReference type="Gene3D" id="3.90.580.10">
    <property type="entry name" value="Zinc finger, CHC2-type domain"/>
    <property type="match status" value="1"/>
</dbReference>
<dbReference type="AlphaFoldDB" id="A0AAU8PBS2"/>
<sequence>MRKCKIDFNESLHPEPWRDFYIRYFPELETMDVKEDGFTDQSLRCLHHDDRKPSATVNVKSGFYVCHVCGSFSPYRFLVEIAGIAPENASYFINDYLRELYVKDEQTGNHLNKVE</sequence>
<proteinExistence type="predicted"/>
<evidence type="ECO:0000313" key="1">
    <source>
        <dbReference type="EMBL" id="AEG16244.1"/>
    </source>
</evidence>
<dbReference type="KEGG" id="dku:Desku_2725"/>
<dbReference type="GO" id="GO:0006260">
    <property type="term" value="P:DNA replication"/>
    <property type="evidence" value="ECO:0007669"/>
    <property type="project" value="InterPro"/>
</dbReference>
<dbReference type="SUPFAM" id="SSF57783">
    <property type="entry name" value="Zinc beta-ribbon"/>
    <property type="match status" value="1"/>
</dbReference>
<dbReference type="Proteomes" id="UP000009229">
    <property type="component" value="Chromosome"/>
</dbReference>
<evidence type="ECO:0000313" key="2">
    <source>
        <dbReference type="Proteomes" id="UP000009229"/>
    </source>
</evidence>
<organism evidence="1 2">
    <name type="scientific">Desulfofundulus kuznetsovii (strain DSM 6115 / VKM B-1805 / 17)</name>
    <name type="common">Desulfotomaculum kuznetsovii</name>
    <dbReference type="NCBI Taxonomy" id="760568"/>
    <lineage>
        <taxon>Bacteria</taxon>
        <taxon>Bacillati</taxon>
        <taxon>Bacillota</taxon>
        <taxon>Clostridia</taxon>
        <taxon>Eubacteriales</taxon>
        <taxon>Peptococcaceae</taxon>
        <taxon>Desulfofundulus</taxon>
    </lineage>
</organism>